<evidence type="ECO:0000313" key="1">
    <source>
        <dbReference type="EMBL" id="ABN06019.1"/>
    </source>
</evidence>
<dbReference type="EMBL" id="AC149491">
    <property type="protein sequence ID" value="ABN06019.1"/>
    <property type="molecule type" value="Genomic_DNA"/>
</dbReference>
<reference evidence="1" key="1">
    <citation type="submission" date="2004-06" db="EMBL/GenBank/DDBJ databases">
        <authorList>
            <person name="Town C.D."/>
        </authorList>
    </citation>
    <scope>NUCLEOTIDE SEQUENCE</scope>
</reference>
<organism evidence="1">
    <name type="scientific">Medicago truncatula</name>
    <name type="common">Barrel medic</name>
    <name type="synonym">Medicago tribuloides</name>
    <dbReference type="NCBI Taxonomy" id="3880"/>
    <lineage>
        <taxon>Eukaryota</taxon>
        <taxon>Viridiplantae</taxon>
        <taxon>Streptophyta</taxon>
        <taxon>Embryophyta</taxon>
        <taxon>Tracheophyta</taxon>
        <taxon>Spermatophyta</taxon>
        <taxon>Magnoliopsida</taxon>
        <taxon>eudicotyledons</taxon>
        <taxon>Gunneridae</taxon>
        <taxon>Pentapetalae</taxon>
        <taxon>rosids</taxon>
        <taxon>fabids</taxon>
        <taxon>Fabales</taxon>
        <taxon>Fabaceae</taxon>
        <taxon>Papilionoideae</taxon>
        <taxon>50 kb inversion clade</taxon>
        <taxon>NPAAA clade</taxon>
        <taxon>Hologalegina</taxon>
        <taxon>IRL clade</taxon>
        <taxon>Trifolieae</taxon>
        <taxon>Medicago</taxon>
    </lineage>
</organism>
<reference evidence="1" key="2">
    <citation type="submission" date="2007-03" db="EMBL/GenBank/DDBJ databases">
        <authorList>
            <consortium name="The International Medicago Genome Annotation Group"/>
        </authorList>
    </citation>
    <scope>NUCLEOTIDE SEQUENCE</scope>
</reference>
<proteinExistence type="predicted"/>
<dbReference type="AlphaFoldDB" id="A2Q282"/>
<accession>A2Q282</accession>
<sequence length="100" mass="11921">MDLSSRGSSEFDLVLLIILEILKNFHKFSENTDPFTNKSRSNSTKTYQIKIKQNNNLRKIWIIRKDQPFYSSSLDIYRQNDDYRLFLVCLSYDSLVHHLT</sequence>
<gene>
    <name evidence="1" type="ORF">MtrDRAFT_AC149491g22v2</name>
</gene>
<protein>
    <submittedName>
        <fullName evidence="1">Uncharacterized protein</fullName>
    </submittedName>
</protein>
<name>A2Q282_MEDTR</name>